<keyword evidence="5 6" id="KW-0472">Membrane</keyword>
<feature type="transmembrane region" description="Helical" evidence="6">
    <location>
        <begin position="116"/>
        <end position="142"/>
    </location>
</feature>
<keyword evidence="2" id="KW-1003">Cell membrane</keyword>
<dbReference type="RefSeq" id="WP_214300524.1">
    <property type="nucleotide sequence ID" value="NZ_JAHDYS010000015.1"/>
</dbReference>
<evidence type="ECO:0000313" key="7">
    <source>
        <dbReference type="EMBL" id="MBT1072969.1"/>
    </source>
</evidence>
<protein>
    <submittedName>
        <fullName evidence="7">Cobalt ECF transporter T component CbiQ</fullName>
    </submittedName>
</protein>
<comment type="subcellular location">
    <subcellularLocation>
        <location evidence="1">Cell membrane</location>
        <topology evidence="1">Multi-pass membrane protein</topology>
    </subcellularLocation>
</comment>
<organism evidence="7 8">
    <name type="scientific">Pelotalea chapellei</name>
    <dbReference type="NCBI Taxonomy" id="44671"/>
    <lineage>
        <taxon>Bacteria</taxon>
        <taxon>Pseudomonadati</taxon>
        <taxon>Thermodesulfobacteriota</taxon>
        <taxon>Desulfuromonadia</taxon>
        <taxon>Geobacterales</taxon>
        <taxon>Geobacteraceae</taxon>
        <taxon>Pelotalea</taxon>
    </lineage>
</organism>
<reference evidence="7 8" key="1">
    <citation type="submission" date="2021-05" db="EMBL/GenBank/DDBJ databases">
        <title>The draft genome of Geobacter chapellei DSM 13688.</title>
        <authorList>
            <person name="Xu Z."/>
            <person name="Masuda Y."/>
            <person name="Itoh H."/>
            <person name="Senoo K."/>
        </authorList>
    </citation>
    <scope>NUCLEOTIDE SEQUENCE [LARGE SCALE GENOMIC DNA]</scope>
    <source>
        <strain evidence="7 8">DSM 13688</strain>
    </source>
</reference>
<name>A0ABS5UBB9_9BACT</name>
<dbReference type="InterPro" id="IPR012809">
    <property type="entry name" value="ECF_CbiQ"/>
</dbReference>
<keyword evidence="8" id="KW-1185">Reference proteome</keyword>
<evidence type="ECO:0000256" key="1">
    <source>
        <dbReference type="ARBA" id="ARBA00004651"/>
    </source>
</evidence>
<evidence type="ECO:0000256" key="2">
    <source>
        <dbReference type="ARBA" id="ARBA00022475"/>
    </source>
</evidence>
<evidence type="ECO:0000256" key="6">
    <source>
        <dbReference type="SAM" id="Phobius"/>
    </source>
</evidence>
<keyword evidence="3 6" id="KW-0812">Transmembrane</keyword>
<evidence type="ECO:0000256" key="3">
    <source>
        <dbReference type="ARBA" id="ARBA00022692"/>
    </source>
</evidence>
<dbReference type="EMBL" id="JAHDYS010000015">
    <property type="protein sequence ID" value="MBT1072969.1"/>
    <property type="molecule type" value="Genomic_DNA"/>
</dbReference>
<accession>A0ABS5UBB9</accession>
<feature type="transmembrane region" description="Helical" evidence="6">
    <location>
        <begin position="53"/>
        <end position="70"/>
    </location>
</feature>
<dbReference type="Proteomes" id="UP000784128">
    <property type="component" value="Unassembled WGS sequence"/>
</dbReference>
<proteinExistence type="predicted"/>
<dbReference type="PANTHER" id="PTHR34857">
    <property type="entry name" value="SLL0384 PROTEIN"/>
    <property type="match status" value="1"/>
</dbReference>
<dbReference type="NCBIfam" id="TIGR02454">
    <property type="entry name" value="ECF_T_CbiQ"/>
    <property type="match status" value="1"/>
</dbReference>
<dbReference type="CDD" id="cd16914">
    <property type="entry name" value="EcfT"/>
    <property type="match status" value="1"/>
</dbReference>
<dbReference type="PANTHER" id="PTHR34857:SF2">
    <property type="entry name" value="SLL0384 PROTEIN"/>
    <property type="match status" value="1"/>
</dbReference>
<evidence type="ECO:0000256" key="5">
    <source>
        <dbReference type="ARBA" id="ARBA00023136"/>
    </source>
</evidence>
<comment type="caution">
    <text evidence="7">The sequence shown here is derived from an EMBL/GenBank/DDBJ whole genome shotgun (WGS) entry which is preliminary data.</text>
</comment>
<evidence type="ECO:0000313" key="8">
    <source>
        <dbReference type="Proteomes" id="UP000784128"/>
    </source>
</evidence>
<dbReference type="Pfam" id="PF02361">
    <property type="entry name" value="CbiQ"/>
    <property type="match status" value="1"/>
</dbReference>
<keyword evidence="4 6" id="KW-1133">Transmembrane helix</keyword>
<sequence>MDSINKAVLDLKRLDLLANNDSSIHRLDARAKVLVTCVFIICIVSYGRYELAALFPFFIFPAVIIALADLPPLFIARKIALLCPFVLVVGMFNPVFDREVLLHLGSFAVSGGWVSFASIVVRSILTVGAAFILVGVTGFTAVCQALERLGMPQVFAVQLLFLYRYIFVLTEEAGRASRARELRACGKKGLGIRSFSSLIGHLLLRTWQRAERIHMAMLARGFTGAFHAHRQSHFGKSELMFVLGWSTLFIFLRLQNASQLLGKLVTGLFP</sequence>
<evidence type="ECO:0000256" key="4">
    <source>
        <dbReference type="ARBA" id="ARBA00022989"/>
    </source>
</evidence>
<dbReference type="InterPro" id="IPR051611">
    <property type="entry name" value="ECF_transporter_component"/>
</dbReference>
<dbReference type="InterPro" id="IPR003339">
    <property type="entry name" value="ABC/ECF_trnsptr_transmembrane"/>
</dbReference>
<feature type="transmembrane region" description="Helical" evidence="6">
    <location>
        <begin position="79"/>
        <end position="96"/>
    </location>
</feature>
<gene>
    <name evidence="7" type="primary">cbiQ</name>
    <name evidence="7" type="ORF">KJB30_14330</name>
</gene>